<accession>A0A0D7B0K0</accession>
<proteinExistence type="predicted"/>
<evidence type="ECO:0000313" key="1">
    <source>
        <dbReference type="EMBL" id="KIY63710.1"/>
    </source>
</evidence>
<reference evidence="1 2" key="1">
    <citation type="journal article" date="2015" name="Fungal Genet. Biol.">
        <title>Evolution of novel wood decay mechanisms in Agaricales revealed by the genome sequences of Fistulina hepatica and Cylindrobasidium torrendii.</title>
        <authorList>
            <person name="Floudas D."/>
            <person name="Held B.W."/>
            <person name="Riley R."/>
            <person name="Nagy L.G."/>
            <person name="Koehler G."/>
            <person name="Ransdell A.S."/>
            <person name="Younus H."/>
            <person name="Chow J."/>
            <person name="Chiniquy J."/>
            <person name="Lipzen A."/>
            <person name="Tritt A."/>
            <person name="Sun H."/>
            <person name="Haridas S."/>
            <person name="LaButti K."/>
            <person name="Ohm R.A."/>
            <person name="Kues U."/>
            <person name="Blanchette R.A."/>
            <person name="Grigoriev I.V."/>
            <person name="Minto R.E."/>
            <person name="Hibbett D.S."/>
        </authorList>
    </citation>
    <scope>NUCLEOTIDE SEQUENCE [LARGE SCALE GENOMIC DNA]</scope>
    <source>
        <strain evidence="1 2">FP15055 ss-10</strain>
    </source>
</reference>
<name>A0A0D7B0K0_9AGAR</name>
<dbReference type="AlphaFoldDB" id="A0A0D7B0K0"/>
<organism evidence="1 2">
    <name type="scientific">Cylindrobasidium torrendii FP15055 ss-10</name>
    <dbReference type="NCBI Taxonomy" id="1314674"/>
    <lineage>
        <taxon>Eukaryota</taxon>
        <taxon>Fungi</taxon>
        <taxon>Dikarya</taxon>
        <taxon>Basidiomycota</taxon>
        <taxon>Agaricomycotina</taxon>
        <taxon>Agaricomycetes</taxon>
        <taxon>Agaricomycetidae</taxon>
        <taxon>Agaricales</taxon>
        <taxon>Marasmiineae</taxon>
        <taxon>Physalacriaceae</taxon>
        <taxon>Cylindrobasidium</taxon>
    </lineage>
</organism>
<protein>
    <submittedName>
        <fullName evidence="1">Uncharacterized protein</fullName>
    </submittedName>
</protein>
<dbReference type="Proteomes" id="UP000054007">
    <property type="component" value="Unassembled WGS sequence"/>
</dbReference>
<keyword evidence="2" id="KW-1185">Reference proteome</keyword>
<sequence length="92" mass="10317">MNPNTRPLLLSPFFISHHHPNLSAAVSLCVLRMQDLLRSPAVPSDCSAELIDYDSRATGFKKLRAAQKGKRGSWGQLCLRGPSRPFRRPLVY</sequence>
<evidence type="ECO:0000313" key="2">
    <source>
        <dbReference type="Proteomes" id="UP000054007"/>
    </source>
</evidence>
<gene>
    <name evidence="1" type="ORF">CYLTODRAFT_127178</name>
</gene>
<dbReference type="EMBL" id="KN880678">
    <property type="protein sequence ID" value="KIY63710.1"/>
    <property type="molecule type" value="Genomic_DNA"/>
</dbReference>